<dbReference type="PANTHER" id="PTHR12526">
    <property type="entry name" value="GLYCOSYLTRANSFERASE"/>
    <property type="match status" value="1"/>
</dbReference>
<keyword evidence="4" id="KW-1185">Reference proteome</keyword>
<dbReference type="Pfam" id="PF00534">
    <property type="entry name" value="Glycos_transf_1"/>
    <property type="match status" value="1"/>
</dbReference>
<proteinExistence type="predicted"/>
<dbReference type="Proteomes" id="UP001597519">
    <property type="component" value="Unassembled WGS sequence"/>
</dbReference>
<organism evidence="3 4">
    <name type="scientific">Corticicoccus populi</name>
    <dbReference type="NCBI Taxonomy" id="1812821"/>
    <lineage>
        <taxon>Bacteria</taxon>
        <taxon>Bacillati</taxon>
        <taxon>Bacillota</taxon>
        <taxon>Bacilli</taxon>
        <taxon>Bacillales</taxon>
        <taxon>Staphylococcaceae</taxon>
        <taxon>Corticicoccus</taxon>
    </lineage>
</organism>
<dbReference type="SUPFAM" id="SSF53756">
    <property type="entry name" value="UDP-Glycosyltransferase/glycogen phosphorylase"/>
    <property type="match status" value="1"/>
</dbReference>
<dbReference type="CDD" id="cd03808">
    <property type="entry name" value="GT4_CapM-like"/>
    <property type="match status" value="1"/>
</dbReference>
<name>A0ABW5WXG8_9STAP</name>
<feature type="domain" description="Glycosyltransferase subfamily 4-like N-terminal" evidence="2">
    <location>
        <begin position="25"/>
        <end position="147"/>
    </location>
</feature>
<accession>A0ABW5WXG8</accession>
<gene>
    <name evidence="3" type="ORF">ACFSX4_05505</name>
</gene>
<evidence type="ECO:0000259" key="2">
    <source>
        <dbReference type="Pfam" id="PF13477"/>
    </source>
</evidence>
<evidence type="ECO:0000313" key="4">
    <source>
        <dbReference type="Proteomes" id="UP001597519"/>
    </source>
</evidence>
<comment type="caution">
    <text evidence="3">The sequence shown here is derived from an EMBL/GenBank/DDBJ whole genome shotgun (WGS) entry which is preliminary data.</text>
</comment>
<dbReference type="InterPro" id="IPR028098">
    <property type="entry name" value="Glyco_trans_4-like_N"/>
</dbReference>
<dbReference type="Pfam" id="PF13477">
    <property type="entry name" value="Glyco_trans_4_2"/>
    <property type="match status" value="1"/>
</dbReference>
<reference evidence="4" key="1">
    <citation type="journal article" date="2019" name="Int. J. Syst. Evol. Microbiol.">
        <title>The Global Catalogue of Microorganisms (GCM) 10K type strain sequencing project: providing services to taxonomists for standard genome sequencing and annotation.</title>
        <authorList>
            <consortium name="The Broad Institute Genomics Platform"/>
            <consortium name="The Broad Institute Genome Sequencing Center for Infectious Disease"/>
            <person name="Wu L."/>
            <person name="Ma J."/>
        </authorList>
    </citation>
    <scope>NUCLEOTIDE SEQUENCE [LARGE SCALE GENOMIC DNA]</scope>
    <source>
        <strain evidence="4">KCTC 33575</strain>
    </source>
</reference>
<protein>
    <submittedName>
        <fullName evidence="3">Glycosyltransferase family 4 protein</fullName>
    </submittedName>
</protein>
<evidence type="ECO:0000259" key="1">
    <source>
        <dbReference type="Pfam" id="PF00534"/>
    </source>
</evidence>
<evidence type="ECO:0000313" key="3">
    <source>
        <dbReference type="EMBL" id="MFD2829918.1"/>
    </source>
</evidence>
<feature type="domain" description="Glycosyl transferase family 1" evidence="1">
    <location>
        <begin position="194"/>
        <end position="358"/>
    </location>
</feature>
<dbReference type="RefSeq" id="WP_377772357.1">
    <property type="nucleotide sequence ID" value="NZ_JBHUOQ010000001.1"/>
</dbReference>
<dbReference type="InterPro" id="IPR001296">
    <property type="entry name" value="Glyco_trans_1"/>
</dbReference>
<dbReference type="Gene3D" id="3.40.50.2000">
    <property type="entry name" value="Glycogen Phosphorylase B"/>
    <property type="match status" value="2"/>
</dbReference>
<dbReference type="EMBL" id="JBHUOQ010000001">
    <property type="protein sequence ID" value="MFD2829918.1"/>
    <property type="molecule type" value="Genomic_DNA"/>
</dbReference>
<dbReference type="PANTHER" id="PTHR12526:SF638">
    <property type="entry name" value="SPORE COAT PROTEIN SA"/>
    <property type="match status" value="1"/>
</dbReference>
<sequence length="383" mass="44011">MKPKIIEVTAVGISQVKLLHQLNGSLIDEGYEVHALCAPDDYIKDIRKEIEYHPVNISRSIHPESNLQSVIEMIKIFKAVNPDIIHVHTPVAAILARIAAKAAGTGQVVYTAHGFYFHEGMSRFKYQLVYQIEKYFCRYYTDYLFTQSREDYQLAVDNQFIEKEKAFHISNGIDLNLKFNIDTLDKEKLHALKDTLRIKEGDVVFSFLGRMVKEKGILELLHAFSIVHNEYPETLLICMGDTLPSDRDQTTRDAVKAFEVHPAVRFTGQVKHPEYYYALSEVYVLPSYREGMPRSIIEAMAMKNAVIATNIRGSREEVIHGLNGFLAKTKSITELAGYMKYLIEHPERRREMQEASYTRAHNEYDETDVVNRQIEVFNRLTGG</sequence>